<organism evidence="3 4">
    <name type="scientific">Sphingomonas lutea</name>
    <dbReference type="NCBI Taxonomy" id="1045317"/>
    <lineage>
        <taxon>Bacteria</taxon>
        <taxon>Pseudomonadati</taxon>
        <taxon>Pseudomonadota</taxon>
        <taxon>Alphaproteobacteria</taxon>
        <taxon>Sphingomonadales</taxon>
        <taxon>Sphingomonadaceae</taxon>
        <taxon>Sphingomonas</taxon>
    </lineage>
</organism>
<feature type="chain" id="PRO_5028839945" evidence="1">
    <location>
        <begin position="22"/>
        <end position="145"/>
    </location>
</feature>
<reference evidence="3 4" key="1">
    <citation type="submission" date="2020-08" db="EMBL/GenBank/DDBJ databases">
        <title>Genome sequence of Sphingomonas lutea KCTC 23642T.</title>
        <authorList>
            <person name="Hyun D.-W."/>
            <person name="Bae J.-W."/>
        </authorList>
    </citation>
    <scope>NUCLEOTIDE SEQUENCE [LARGE SCALE GENOMIC DNA]</scope>
    <source>
        <strain evidence="3 4">KCTC 23642</strain>
    </source>
</reference>
<keyword evidence="1" id="KW-0732">Signal</keyword>
<sequence length="145" mass="15501">MLSRPLFLICLLALSSSPAVAEIGRIKSTIGDATIERGATKIAAASGKELLPGDWLTTGKDGRMSISFIDNTRFAVGPNSRIALSKFEYDRTSQKGSFVTQVERGSLAVVSGRISKSGRDAMQLRTPESLLGVRGTRFIVQVAAK</sequence>
<evidence type="ECO:0000259" key="2">
    <source>
        <dbReference type="Pfam" id="PF04773"/>
    </source>
</evidence>
<accession>A0A7G9SJ67</accession>
<feature type="signal peptide" evidence="1">
    <location>
        <begin position="1"/>
        <end position="21"/>
    </location>
</feature>
<name>A0A7G9SJ67_9SPHN</name>
<evidence type="ECO:0000313" key="4">
    <source>
        <dbReference type="Proteomes" id="UP000515971"/>
    </source>
</evidence>
<dbReference type="RefSeq" id="WP_187538885.1">
    <property type="nucleotide sequence ID" value="NZ_BAABJT010000001.1"/>
</dbReference>
<dbReference type="AlphaFoldDB" id="A0A7G9SJ67"/>
<feature type="domain" description="FecR protein" evidence="2">
    <location>
        <begin position="56"/>
        <end position="141"/>
    </location>
</feature>
<dbReference type="Pfam" id="PF04773">
    <property type="entry name" value="FecR"/>
    <property type="match status" value="1"/>
</dbReference>
<dbReference type="PANTHER" id="PTHR38731">
    <property type="entry name" value="LIPL45-RELATED LIPOPROTEIN-RELATED"/>
    <property type="match status" value="1"/>
</dbReference>
<keyword evidence="4" id="KW-1185">Reference proteome</keyword>
<dbReference type="Proteomes" id="UP000515971">
    <property type="component" value="Chromosome"/>
</dbReference>
<gene>
    <name evidence="3" type="ORF">H9L13_02930</name>
</gene>
<dbReference type="InterPro" id="IPR006860">
    <property type="entry name" value="FecR"/>
</dbReference>
<protein>
    <submittedName>
        <fullName evidence="3">FecR domain-containing protein</fullName>
    </submittedName>
</protein>
<dbReference type="EMBL" id="CP060718">
    <property type="protein sequence ID" value="QNN67892.1"/>
    <property type="molecule type" value="Genomic_DNA"/>
</dbReference>
<dbReference type="KEGG" id="slut:H9L13_02930"/>
<evidence type="ECO:0000256" key="1">
    <source>
        <dbReference type="SAM" id="SignalP"/>
    </source>
</evidence>
<proteinExistence type="predicted"/>
<evidence type="ECO:0000313" key="3">
    <source>
        <dbReference type="EMBL" id="QNN67892.1"/>
    </source>
</evidence>